<evidence type="ECO:0000313" key="8">
    <source>
        <dbReference type="Proteomes" id="UP000799538"/>
    </source>
</evidence>
<dbReference type="CDD" id="cd11387">
    <property type="entry name" value="bHLHzip_USF_MITF"/>
    <property type="match status" value="1"/>
</dbReference>
<sequence length="540" mass="60160">MPNTAGLSFTEFPPFDSQTETAGEKHDSPFEFTFEDHFEEHYNNVKSEMAGAGSPFIKSEGNDFFNFNQFSPSQPNFDMTNNGNNFNVDPSQLGQNNGQQFGQNSFNMGNAGIADDELADLAGSLDNAQMRNGMNQPGFFNGTNGGSMPMPMGQNLNNIYSSTPEGAPIQSPFVNHDGFNYGQFRASQPQQRPNMGQSSGFANNVMRTQHMHNMERKISESRSPASPHTPGLSNLHIGEPEFPAGMRQQMISSSVPANWDGTPNAQSWNDNSPYPSPASVGHHMHHVQISEVLRNDQEHHPRVKAEPGVGGGGVTYNSVEAKRRRRRESHNMVERRRRDNINERIQDLANLVPQHRLEDEKVRKHLQTNSPLSPSITAQNMSPPSGSNLLSTSAGRRAGAITQGLPMDDKDKGPNKGDILNSSVSWTRDVVWYLQLKAEQEKQMKELLKANNIEWPFQMTDDERRMRSEIEEVIDRNVRADNITPYTRAQGTGLRVPGFTNIAGDILPSEGSEGINTSHPGPSHWQPVFKEEDEFDEDML</sequence>
<keyword evidence="8" id="KW-1185">Reference proteome</keyword>
<feature type="compositionally biased region" description="Acidic residues" evidence="5">
    <location>
        <begin position="531"/>
        <end position="540"/>
    </location>
</feature>
<dbReference type="SUPFAM" id="SSF47459">
    <property type="entry name" value="HLH, helix-loop-helix DNA-binding domain"/>
    <property type="match status" value="1"/>
</dbReference>
<keyword evidence="4" id="KW-0539">Nucleus</keyword>
<dbReference type="InterPro" id="IPR036638">
    <property type="entry name" value="HLH_DNA-bd_sf"/>
</dbReference>
<dbReference type="GO" id="GO:0046983">
    <property type="term" value="F:protein dimerization activity"/>
    <property type="evidence" value="ECO:0007669"/>
    <property type="project" value="InterPro"/>
</dbReference>
<dbReference type="OrthoDB" id="690068at2759"/>
<dbReference type="Pfam" id="PF00010">
    <property type="entry name" value="HLH"/>
    <property type="match status" value="1"/>
</dbReference>
<feature type="region of interest" description="Disordered" evidence="5">
    <location>
        <begin position="370"/>
        <end position="390"/>
    </location>
</feature>
<evidence type="ECO:0000313" key="7">
    <source>
        <dbReference type="EMBL" id="KAF2221172.1"/>
    </source>
</evidence>
<feature type="region of interest" description="Disordered" evidence="5">
    <location>
        <begin position="215"/>
        <end position="240"/>
    </location>
</feature>
<keyword evidence="3" id="KW-0804">Transcription</keyword>
<dbReference type="InterPro" id="IPR011598">
    <property type="entry name" value="bHLH_dom"/>
</dbReference>
<evidence type="ECO:0000259" key="6">
    <source>
        <dbReference type="PROSITE" id="PS50888"/>
    </source>
</evidence>
<dbReference type="Gene3D" id="4.10.280.10">
    <property type="entry name" value="Helix-loop-helix DNA-binding domain"/>
    <property type="match status" value="1"/>
</dbReference>
<feature type="region of interest" description="Disordered" evidence="5">
    <location>
        <begin position="1"/>
        <end position="25"/>
    </location>
</feature>
<dbReference type="PANTHER" id="PTHR46117">
    <property type="entry name" value="FI24210P1"/>
    <property type="match status" value="1"/>
</dbReference>
<dbReference type="InterPro" id="IPR051732">
    <property type="entry name" value="USF"/>
</dbReference>
<proteinExistence type="predicted"/>
<evidence type="ECO:0000256" key="1">
    <source>
        <dbReference type="ARBA" id="ARBA00004123"/>
    </source>
</evidence>
<dbReference type="PROSITE" id="PS50888">
    <property type="entry name" value="BHLH"/>
    <property type="match status" value="1"/>
</dbReference>
<dbReference type="SMART" id="SM00353">
    <property type="entry name" value="HLH"/>
    <property type="match status" value="1"/>
</dbReference>
<protein>
    <recommendedName>
        <fullName evidence="6">BHLH domain-containing protein</fullName>
    </recommendedName>
</protein>
<dbReference type="GO" id="GO:0005634">
    <property type="term" value="C:nucleus"/>
    <property type="evidence" value="ECO:0007669"/>
    <property type="project" value="UniProtKB-SubCell"/>
</dbReference>
<evidence type="ECO:0000256" key="4">
    <source>
        <dbReference type="ARBA" id="ARBA00023242"/>
    </source>
</evidence>
<dbReference type="EMBL" id="ML992511">
    <property type="protein sequence ID" value="KAF2221172.1"/>
    <property type="molecule type" value="Genomic_DNA"/>
</dbReference>
<dbReference type="GO" id="GO:0000978">
    <property type="term" value="F:RNA polymerase II cis-regulatory region sequence-specific DNA binding"/>
    <property type="evidence" value="ECO:0007669"/>
    <property type="project" value="TreeGrafter"/>
</dbReference>
<comment type="subcellular location">
    <subcellularLocation>
        <location evidence="1">Nucleus</location>
    </subcellularLocation>
</comment>
<dbReference type="GO" id="GO:0000981">
    <property type="term" value="F:DNA-binding transcription factor activity, RNA polymerase II-specific"/>
    <property type="evidence" value="ECO:0007669"/>
    <property type="project" value="TreeGrafter"/>
</dbReference>
<name>A0A6A6G645_9PEZI</name>
<dbReference type="Proteomes" id="UP000799538">
    <property type="component" value="Unassembled WGS sequence"/>
</dbReference>
<gene>
    <name evidence="7" type="ORF">BDZ85DRAFT_25131</name>
</gene>
<reference evidence="8" key="1">
    <citation type="journal article" date="2020" name="Stud. Mycol.">
        <title>101 Dothideomycetes genomes: A test case for predicting lifestyles and emergence of pathogens.</title>
        <authorList>
            <person name="Haridas S."/>
            <person name="Albert R."/>
            <person name="Binder M."/>
            <person name="Bloem J."/>
            <person name="LaButti K."/>
            <person name="Salamov A."/>
            <person name="Andreopoulos B."/>
            <person name="Baker S."/>
            <person name="Barry K."/>
            <person name="Bills G."/>
            <person name="Bluhm B."/>
            <person name="Cannon C."/>
            <person name="Castanera R."/>
            <person name="Culley D."/>
            <person name="Daum C."/>
            <person name="Ezra D."/>
            <person name="Gonzalez J."/>
            <person name="Henrissat B."/>
            <person name="Kuo A."/>
            <person name="Liang C."/>
            <person name="Lipzen A."/>
            <person name="Lutzoni F."/>
            <person name="Magnuson J."/>
            <person name="Mondo S."/>
            <person name="Nolan M."/>
            <person name="Ohm R."/>
            <person name="Pangilinan J."/>
            <person name="Park H.-J."/>
            <person name="Ramirez L."/>
            <person name="Alfaro M."/>
            <person name="Sun H."/>
            <person name="Tritt A."/>
            <person name="Yoshinaga Y."/>
            <person name="Zwiers L.-H."/>
            <person name="Turgeon B."/>
            <person name="Goodwin S."/>
            <person name="Spatafora J."/>
            <person name="Crous P."/>
            <person name="Grigoriev I."/>
        </authorList>
    </citation>
    <scope>NUCLEOTIDE SEQUENCE [LARGE SCALE GENOMIC DNA]</scope>
    <source>
        <strain evidence="8">CECT 20119</strain>
    </source>
</reference>
<evidence type="ECO:0000256" key="2">
    <source>
        <dbReference type="ARBA" id="ARBA00023015"/>
    </source>
</evidence>
<accession>A0A6A6G645</accession>
<evidence type="ECO:0000256" key="5">
    <source>
        <dbReference type="SAM" id="MobiDB-lite"/>
    </source>
</evidence>
<dbReference type="AlphaFoldDB" id="A0A6A6G645"/>
<feature type="domain" description="BHLH" evidence="6">
    <location>
        <begin position="325"/>
        <end position="382"/>
    </location>
</feature>
<dbReference type="PANTHER" id="PTHR46117:SF3">
    <property type="entry name" value="FI24210P1"/>
    <property type="match status" value="1"/>
</dbReference>
<organism evidence="7 8">
    <name type="scientific">Elsinoe ampelina</name>
    <dbReference type="NCBI Taxonomy" id="302913"/>
    <lineage>
        <taxon>Eukaryota</taxon>
        <taxon>Fungi</taxon>
        <taxon>Dikarya</taxon>
        <taxon>Ascomycota</taxon>
        <taxon>Pezizomycotina</taxon>
        <taxon>Dothideomycetes</taxon>
        <taxon>Dothideomycetidae</taxon>
        <taxon>Myriangiales</taxon>
        <taxon>Elsinoaceae</taxon>
        <taxon>Elsinoe</taxon>
    </lineage>
</organism>
<evidence type="ECO:0000256" key="3">
    <source>
        <dbReference type="ARBA" id="ARBA00023163"/>
    </source>
</evidence>
<keyword evidence="2" id="KW-0805">Transcription regulation</keyword>
<feature type="region of interest" description="Disordered" evidence="5">
    <location>
        <begin position="509"/>
        <end position="540"/>
    </location>
</feature>